<keyword evidence="2" id="KW-0472">Membrane</keyword>
<feature type="transmembrane region" description="Helical" evidence="2">
    <location>
        <begin position="218"/>
        <end position="236"/>
    </location>
</feature>
<feature type="transmembrane region" description="Helical" evidence="2">
    <location>
        <begin position="350"/>
        <end position="368"/>
    </location>
</feature>
<feature type="transmembrane region" description="Helical" evidence="2">
    <location>
        <begin position="427"/>
        <end position="448"/>
    </location>
</feature>
<reference evidence="5" key="1">
    <citation type="submission" date="2016-06" db="EMBL/GenBank/DDBJ databases">
        <authorList>
            <person name="Varghese N."/>
            <person name="Submissions Spin"/>
        </authorList>
    </citation>
    <scope>NUCLEOTIDE SEQUENCE [LARGE SCALE GENOMIC DNA]</scope>
    <source>
        <strain evidence="5">DSM 44100</strain>
    </source>
</reference>
<feature type="domain" description="DUF6311" evidence="3">
    <location>
        <begin position="79"/>
        <end position="376"/>
    </location>
</feature>
<feature type="transmembrane region" description="Helical" evidence="2">
    <location>
        <begin position="248"/>
        <end position="268"/>
    </location>
</feature>
<feature type="transmembrane region" description="Helical" evidence="2">
    <location>
        <begin position="170"/>
        <end position="188"/>
    </location>
</feature>
<dbReference type="STRING" id="121616.GA0070216_101470"/>
<name>A0A1C4UFW6_9ACTN</name>
<sequence>MPSSPTLAADQPPTAAPDTGRGRRADLIVVIVAVVLAVWVTSGLWRDPNQRAITVNSSDQALFEWLLAFGGHAVTHGENPLFTHLLNVPDGVNLAVNTSITVYAVVFAPLTYLIGPPATFLVILTLNLAATALAWYWLLSRRLVGSRLAAGIGALFIAFSPGMVSHANAHLNWTAGWLVPLLVAAVFALRRPGRWWRGGLVLGVLVAVAFSIAAEGLFFTALAVAVFLGVWAVHPARRAQARAALPDFLRGLAVTALVAGVLLAYPLWLHFAGPQRFHGTGFDPVIHAEDIAAFGAYPSRSLAGAAGLDTSLAPNPTEENSFFGLPLLLLTVACFGLLWRRASPGRRATLTALGVTAVVFAVLSWGPLAKWNGRRTGQLLPFGVLDNLPVVNAALPSRLALVVAPVIGVLLAYTVDRLRATPPGRTAAWAWGVGFAAALLPLLPTPLLTSVRPTVPAFVTAGTWRQYVSPGGVLTPIPLTLDVTPDGQRWQAYALAHRQGAFRLPAGFFLGPGGPDGRGRIGPPPRTFDTLMDQAGRTGLVPIVTEGSIRLSRADLRYWGVEAVVLPDEVHGAKYDLDEDALRRTATALLGEPRRVDDVWLWTVPAS</sequence>
<gene>
    <name evidence="4" type="ORF">GA0070216_101470</name>
</gene>
<evidence type="ECO:0000313" key="5">
    <source>
        <dbReference type="Proteomes" id="UP000198797"/>
    </source>
</evidence>
<dbReference type="InterPro" id="IPR046278">
    <property type="entry name" value="DUF6311"/>
</dbReference>
<feature type="region of interest" description="Disordered" evidence="1">
    <location>
        <begin position="1"/>
        <end position="20"/>
    </location>
</feature>
<dbReference type="Pfam" id="PF19830">
    <property type="entry name" value="DUF6311"/>
    <property type="match status" value="1"/>
</dbReference>
<feature type="transmembrane region" description="Helical" evidence="2">
    <location>
        <begin position="195"/>
        <end position="212"/>
    </location>
</feature>
<evidence type="ECO:0000256" key="2">
    <source>
        <dbReference type="SAM" id="Phobius"/>
    </source>
</evidence>
<feature type="compositionally biased region" description="Low complexity" evidence="1">
    <location>
        <begin position="1"/>
        <end position="19"/>
    </location>
</feature>
<evidence type="ECO:0000259" key="3">
    <source>
        <dbReference type="Pfam" id="PF19830"/>
    </source>
</evidence>
<keyword evidence="2" id="KW-0812">Transmembrane</keyword>
<keyword evidence="5" id="KW-1185">Reference proteome</keyword>
<dbReference type="AlphaFoldDB" id="A0A1C4UFW6"/>
<accession>A0A1C4UFW6</accession>
<feature type="transmembrane region" description="Helical" evidence="2">
    <location>
        <begin position="321"/>
        <end position="338"/>
    </location>
</feature>
<feature type="transmembrane region" description="Helical" evidence="2">
    <location>
        <begin position="120"/>
        <end position="139"/>
    </location>
</feature>
<organism evidence="4 5">
    <name type="scientific">Micromonospora matsumotoense</name>
    <dbReference type="NCBI Taxonomy" id="121616"/>
    <lineage>
        <taxon>Bacteria</taxon>
        <taxon>Bacillati</taxon>
        <taxon>Actinomycetota</taxon>
        <taxon>Actinomycetes</taxon>
        <taxon>Micromonosporales</taxon>
        <taxon>Micromonosporaceae</taxon>
        <taxon>Micromonospora</taxon>
    </lineage>
</organism>
<feature type="transmembrane region" description="Helical" evidence="2">
    <location>
        <begin position="94"/>
        <end position="114"/>
    </location>
</feature>
<dbReference type="EMBL" id="FMCU01000001">
    <property type="protein sequence ID" value="SCE70579.1"/>
    <property type="molecule type" value="Genomic_DNA"/>
</dbReference>
<protein>
    <submittedName>
        <fullName evidence="4">Predicted membrane protein (DUF2079)</fullName>
    </submittedName>
</protein>
<feature type="transmembrane region" description="Helical" evidence="2">
    <location>
        <begin position="146"/>
        <end position="164"/>
    </location>
</feature>
<dbReference type="RefSeq" id="WP_176738785.1">
    <property type="nucleotide sequence ID" value="NZ_FMCU01000001.1"/>
</dbReference>
<feature type="transmembrane region" description="Helical" evidence="2">
    <location>
        <begin position="388"/>
        <end position="415"/>
    </location>
</feature>
<keyword evidence="2" id="KW-1133">Transmembrane helix</keyword>
<proteinExistence type="predicted"/>
<evidence type="ECO:0000313" key="4">
    <source>
        <dbReference type="EMBL" id="SCE70579.1"/>
    </source>
</evidence>
<dbReference type="Proteomes" id="UP000198797">
    <property type="component" value="Unassembled WGS sequence"/>
</dbReference>
<feature type="transmembrane region" description="Helical" evidence="2">
    <location>
        <begin position="27"/>
        <end position="45"/>
    </location>
</feature>
<evidence type="ECO:0000256" key="1">
    <source>
        <dbReference type="SAM" id="MobiDB-lite"/>
    </source>
</evidence>